<keyword evidence="2" id="KW-0472">Membrane</keyword>
<organism evidence="3 4">
    <name type="scientific">Pleomassaria siparia CBS 279.74</name>
    <dbReference type="NCBI Taxonomy" id="1314801"/>
    <lineage>
        <taxon>Eukaryota</taxon>
        <taxon>Fungi</taxon>
        <taxon>Dikarya</taxon>
        <taxon>Ascomycota</taxon>
        <taxon>Pezizomycotina</taxon>
        <taxon>Dothideomycetes</taxon>
        <taxon>Pleosporomycetidae</taxon>
        <taxon>Pleosporales</taxon>
        <taxon>Pleomassariaceae</taxon>
        <taxon>Pleomassaria</taxon>
    </lineage>
</organism>
<feature type="compositionally biased region" description="Polar residues" evidence="1">
    <location>
        <begin position="232"/>
        <end position="242"/>
    </location>
</feature>
<proteinExistence type="predicted"/>
<dbReference type="AlphaFoldDB" id="A0A6G1KBR7"/>
<feature type="region of interest" description="Disordered" evidence="1">
    <location>
        <begin position="132"/>
        <end position="192"/>
    </location>
</feature>
<sequence length="356" mass="38220">MASAYTYPGNESLPFTYYSLLPSTFFLLLLLHLHLHLHLLIVIISTLPMCKSDMDGRYIGEVNGGLSHRTMSYCVCVCEKESIMRRGFPTRRSIYCCLHSSTSPPITRGVASTPPSSRTYISYSSQRVCPLPQNTSLPTSPTSPHSYTSTTTTTTTSATATATATMIPFFDPTAPPPSRRPKRTPSPSACQPTEYYAAHRPMGPSRYSLQKHFDAHHPLPAPAPGPASDSGVSNVANPSSAGALTEAPGMKIMSSSSSSSFRTAPRSNVGREEITRWVRTGTMGERDEDGHVIGVVAKEGKKKGEKKTGEKKTGEVAAMGKLPGQRCVKCPTGKLVRAPEGLGVRLVVCADCGAPK</sequence>
<reference evidence="3" key="1">
    <citation type="journal article" date="2020" name="Stud. Mycol.">
        <title>101 Dothideomycetes genomes: a test case for predicting lifestyles and emergence of pathogens.</title>
        <authorList>
            <person name="Haridas S."/>
            <person name="Albert R."/>
            <person name="Binder M."/>
            <person name="Bloem J."/>
            <person name="Labutti K."/>
            <person name="Salamov A."/>
            <person name="Andreopoulos B."/>
            <person name="Baker S."/>
            <person name="Barry K."/>
            <person name="Bills G."/>
            <person name="Bluhm B."/>
            <person name="Cannon C."/>
            <person name="Castanera R."/>
            <person name="Culley D."/>
            <person name="Daum C."/>
            <person name="Ezra D."/>
            <person name="Gonzalez J."/>
            <person name="Henrissat B."/>
            <person name="Kuo A."/>
            <person name="Liang C."/>
            <person name="Lipzen A."/>
            <person name="Lutzoni F."/>
            <person name="Magnuson J."/>
            <person name="Mondo S."/>
            <person name="Nolan M."/>
            <person name="Ohm R."/>
            <person name="Pangilinan J."/>
            <person name="Park H.-J."/>
            <person name="Ramirez L."/>
            <person name="Alfaro M."/>
            <person name="Sun H."/>
            <person name="Tritt A."/>
            <person name="Yoshinaga Y."/>
            <person name="Zwiers L.-H."/>
            <person name="Turgeon B."/>
            <person name="Goodwin S."/>
            <person name="Spatafora J."/>
            <person name="Crous P."/>
            <person name="Grigoriev I."/>
        </authorList>
    </citation>
    <scope>NUCLEOTIDE SEQUENCE</scope>
    <source>
        <strain evidence="3">CBS 279.74</strain>
    </source>
</reference>
<feature type="region of interest" description="Disordered" evidence="1">
    <location>
        <begin position="215"/>
        <end position="268"/>
    </location>
</feature>
<evidence type="ECO:0000256" key="1">
    <source>
        <dbReference type="SAM" id="MobiDB-lite"/>
    </source>
</evidence>
<evidence type="ECO:0000313" key="4">
    <source>
        <dbReference type="Proteomes" id="UP000799428"/>
    </source>
</evidence>
<name>A0A6G1KBR7_9PLEO</name>
<gene>
    <name evidence="3" type="ORF">K504DRAFT_490155</name>
</gene>
<evidence type="ECO:0000256" key="2">
    <source>
        <dbReference type="SAM" id="Phobius"/>
    </source>
</evidence>
<dbReference type="Proteomes" id="UP000799428">
    <property type="component" value="Unassembled WGS sequence"/>
</dbReference>
<keyword evidence="2" id="KW-0812">Transmembrane</keyword>
<dbReference type="EMBL" id="MU005769">
    <property type="protein sequence ID" value="KAF2709881.1"/>
    <property type="molecule type" value="Genomic_DNA"/>
</dbReference>
<feature type="transmembrane region" description="Helical" evidence="2">
    <location>
        <begin position="20"/>
        <end position="47"/>
    </location>
</feature>
<feature type="compositionally biased region" description="Low complexity" evidence="1">
    <location>
        <begin position="135"/>
        <end position="165"/>
    </location>
</feature>
<keyword evidence="4" id="KW-1185">Reference proteome</keyword>
<keyword evidence="2" id="KW-1133">Transmembrane helix</keyword>
<accession>A0A6G1KBR7</accession>
<evidence type="ECO:0000313" key="3">
    <source>
        <dbReference type="EMBL" id="KAF2709881.1"/>
    </source>
</evidence>
<protein>
    <submittedName>
        <fullName evidence="3">Uncharacterized protein</fullName>
    </submittedName>
</protein>